<protein>
    <submittedName>
        <fullName evidence="1">Uncharacterized protein</fullName>
    </submittedName>
</protein>
<feature type="non-terminal residue" evidence="1">
    <location>
        <position position="1"/>
    </location>
</feature>
<accession>A0ACB8QWJ1</accession>
<sequence length="450" mass="50245">PASVRSQMSTLKHSIRHQQAQLQHLETSLHFAPRRSVTPVQPSPISPLPSAGRSSPDPNTPSRAKRRSSYEVLQNLAGPDSSLPLPRRDGPMSPPSISEGIPEGIPMDFAEDTTSPTHSRRKSSPTRTLSRIPISAVGNARALAEEVHPPPRYSQALSTPGPLDGSLKPPVSPNTPSSPTPGTKRLSMTPGGTTKVLADLQAGVVNARNALENTKAQLRLSQRSVAQLTRQTEDLKEARERLRLENEGLNAVVARKERLLQEILERARKAESEATALKQQLKLETTTSKKSIKEMESALAASTALSSKAEREYITLRESVKTMKEAWRVDVDSLREDMKKREDRWRKEAEDTTRKHRSVLEQIRAGRNDLPNVEKLRKEKDKANQDVEQSFRSEIDELRQIIERGAEENEKASQTAERLSEELARLRRLMQLARRGREPSPSEFEVEATL</sequence>
<dbReference type="Proteomes" id="UP000814128">
    <property type="component" value="Unassembled WGS sequence"/>
</dbReference>
<reference evidence="1" key="1">
    <citation type="submission" date="2021-02" db="EMBL/GenBank/DDBJ databases">
        <authorList>
            <consortium name="DOE Joint Genome Institute"/>
            <person name="Ahrendt S."/>
            <person name="Looney B.P."/>
            <person name="Miyauchi S."/>
            <person name="Morin E."/>
            <person name="Drula E."/>
            <person name="Courty P.E."/>
            <person name="Chicoki N."/>
            <person name="Fauchery L."/>
            <person name="Kohler A."/>
            <person name="Kuo A."/>
            <person name="Labutti K."/>
            <person name="Pangilinan J."/>
            <person name="Lipzen A."/>
            <person name="Riley R."/>
            <person name="Andreopoulos W."/>
            <person name="He G."/>
            <person name="Johnson J."/>
            <person name="Barry K.W."/>
            <person name="Grigoriev I.V."/>
            <person name="Nagy L."/>
            <person name="Hibbett D."/>
            <person name="Henrissat B."/>
            <person name="Matheny P.B."/>
            <person name="Labbe J."/>
            <person name="Martin F."/>
        </authorList>
    </citation>
    <scope>NUCLEOTIDE SEQUENCE</scope>
    <source>
        <strain evidence="1">EC-137</strain>
    </source>
</reference>
<dbReference type="EMBL" id="MU273474">
    <property type="protein sequence ID" value="KAI0036194.1"/>
    <property type="molecule type" value="Genomic_DNA"/>
</dbReference>
<name>A0ACB8QWJ1_9AGAM</name>
<proteinExistence type="predicted"/>
<comment type="caution">
    <text evidence="1">The sequence shown here is derived from an EMBL/GenBank/DDBJ whole genome shotgun (WGS) entry which is preliminary data.</text>
</comment>
<evidence type="ECO:0000313" key="1">
    <source>
        <dbReference type="EMBL" id="KAI0036194.1"/>
    </source>
</evidence>
<keyword evidence="2" id="KW-1185">Reference proteome</keyword>
<reference evidence="1" key="2">
    <citation type="journal article" date="2022" name="New Phytol.">
        <title>Evolutionary transition to the ectomycorrhizal habit in the genomes of a hyperdiverse lineage of mushroom-forming fungi.</title>
        <authorList>
            <person name="Looney B."/>
            <person name="Miyauchi S."/>
            <person name="Morin E."/>
            <person name="Drula E."/>
            <person name="Courty P.E."/>
            <person name="Kohler A."/>
            <person name="Kuo A."/>
            <person name="LaButti K."/>
            <person name="Pangilinan J."/>
            <person name="Lipzen A."/>
            <person name="Riley R."/>
            <person name="Andreopoulos W."/>
            <person name="He G."/>
            <person name="Johnson J."/>
            <person name="Nolan M."/>
            <person name="Tritt A."/>
            <person name="Barry K.W."/>
            <person name="Grigoriev I.V."/>
            <person name="Nagy L.G."/>
            <person name="Hibbett D."/>
            <person name="Henrissat B."/>
            <person name="Matheny P.B."/>
            <person name="Labbe J."/>
            <person name="Martin F.M."/>
        </authorList>
    </citation>
    <scope>NUCLEOTIDE SEQUENCE</scope>
    <source>
        <strain evidence="1">EC-137</strain>
    </source>
</reference>
<evidence type="ECO:0000313" key="2">
    <source>
        <dbReference type="Proteomes" id="UP000814128"/>
    </source>
</evidence>
<organism evidence="1 2">
    <name type="scientific">Vararia minispora EC-137</name>
    <dbReference type="NCBI Taxonomy" id="1314806"/>
    <lineage>
        <taxon>Eukaryota</taxon>
        <taxon>Fungi</taxon>
        <taxon>Dikarya</taxon>
        <taxon>Basidiomycota</taxon>
        <taxon>Agaricomycotina</taxon>
        <taxon>Agaricomycetes</taxon>
        <taxon>Russulales</taxon>
        <taxon>Lachnocladiaceae</taxon>
        <taxon>Vararia</taxon>
    </lineage>
</organism>
<gene>
    <name evidence="1" type="ORF">K488DRAFT_41629</name>
</gene>